<protein>
    <submittedName>
        <fullName evidence="2">Uncharacterized protein</fullName>
    </submittedName>
</protein>
<keyword evidence="3" id="KW-1185">Reference proteome</keyword>
<dbReference type="EMBL" id="JACHHP010000001">
    <property type="protein sequence ID" value="MBB5206510.1"/>
    <property type="molecule type" value="Genomic_DNA"/>
</dbReference>
<organism evidence="2 3">
    <name type="scientific">Chiayiivirga flava</name>
    <dbReference type="NCBI Taxonomy" id="659595"/>
    <lineage>
        <taxon>Bacteria</taxon>
        <taxon>Pseudomonadati</taxon>
        <taxon>Pseudomonadota</taxon>
        <taxon>Gammaproteobacteria</taxon>
        <taxon>Lysobacterales</taxon>
        <taxon>Lysobacteraceae</taxon>
        <taxon>Chiayiivirga</taxon>
    </lineage>
</organism>
<accession>A0A7W8G088</accession>
<reference evidence="2 3" key="1">
    <citation type="submission" date="2020-08" db="EMBL/GenBank/DDBJ databases">
        <title>Genomic Encyclopedia of Type Strains, Phase IV (KMG-IV): sequencing the most valuable type-strain genomes for metagenomic binning, comparative biology and taxonomic classification.</title>
        <authorList>
            <person name="Goeker M."/>
        </authorList>
    </citation>
    <scope>NUCLEOTIDE SEQUENCE [LARGE SCALE GENOMIC DNA]</scope>
    <source>
        <strain evidence="2 3">DSM 24163</strain>
    </source>
</reference>
<feature type="region of interest" description="Disordered" evidence="1">
    <location>
        <begin position="141"/>
        <end position="161"/>
    </location>
</feature>
<name>A0A7W8G088_9GAMM</name>
<sequence length="161" mass="17074">MAFYGTAAPLHLIDSHVLDAATPGCNFFTRVKNLHSVVPVTTESHMSHARLATALWIRTAAPATDIRAALDALPVVVEAGRDGFLHVLYDVECPAATEPGMRARDGGPREGVVALQGAIRQRLQRAGIDFVPAIGACVVPPPRASSTQGEAEHASPTHRRS</sequence>
<dbReference type="Proteomes" id="UP000521199">
    <property type="component" value="Unassembled WGS sequence"/>
</dbReference>
<proteinExistence type="predicted"/>
<evidence type="ECO:0000256" key="1">
    <source>
        <dbReference type="SAM" id="MobiDB-lite"/>
    </source>
</evidence>
<gene>
    <name evidence="2" type="ORF">HNQ52_000026</name>
</gene>
<dbReference type="AlphaFoldDB" id="A0A7W8G088"/>
<evidence type="ECO:0000313" key="2">
    <source>
        <dbReference type="EMBL" id="MBB5206510.1"/>
    </source>
</evidence>
<comment type="caution">
    <text evidence="2">The sequence shown here is derived from an EMBL/GenBank/DDBJ whole genome shotgun (WGS) entry which is preliminary data.</text>
</comment>
<dbReference type="RefSeq" id="WP_183958569.1">
    <property type="nucleotide sequence ID" value="NZ_JACHHP010000001.1"/>
</dbReference>
<evidence type="ECO:0000313" key="3">
    <source>
        <dbReference type="Proteomes" id="UP000521199"/>
    </source>
</evidence>